<dbReference type="EMBL" id="CM037162">
    <property type="protein sequence ID" value="KAH7863298.1"/>
    <property type="molecule type" value="Genomic_DNA"/>
</dbReference>
<organism evidence="1 2">
    <name type="scientific">Vaccinium darrowii</name>
    <dbReference type="NCBI Taxonomy" id="229202"/>
    <lineage>
        <taxon>Eukaryota</taxon>
        <taxon>Viridiplantae</taxon>
        <taxon>Streptophyta</taxon>
        <taxon>Embryophyta</taxon>
        <taxon>Tracheophyta</taxon>
        <taxon>Spermatophyta</taxon>
        <taxon>Magnoliopsida</taxon>
        <taxon>eudicotyledons</taxon>
        <taxon>Gunneridae</taxon>
        <taxon>Pentapetalae</taxon>
        <taxon>asterids</taxon>
        <taxon>Ericales</taxon>
        <taxon>Ericaceae</taxon>
        <taxon>Vaccinioideae</taxon>
        <taxon>Vaccinieae</taxon>
        <taxon>Vaccinium</taxon>
    </lineage>
</organism>
<proteinExistence type="predicted"/>
<dbReference type="Proteomes" id="UP000828048">
    <property type="component" value="Chromosome 12"/>
</dbReference>
<evidence type="ECO:0000313" key="1">
    <source>
        <dbReference type="EMBL" id="KAH7863298.1"/>
    </source>
</evidence>
<reference evidence="1 2" key="1">
    <citation type="journal article" date="2021" name="Hortic Res">
        <title>High-quality reference genome and annotation aids understanding of berry development for evergreen blueberry (Vaccinium darrowii).</title>
        <authorList>
            <person name="Yu J."/>
            <person name="Hulse-Kemp A.M."/>
            <person name="Babiker E."/>
            <person name="Staton M."/>
        </authorList>
    </citation>
    <scope>NUCLEOTIDE SEQUENCE [LARGE SCALE GENOMIC DNA]</scope>
    <source>
        <strain evidence="2">cv. NJ 8807/NJ 8810</strain>
        <tissue evidence="1">Young leaf</tissue>
    </source>
</reference>
<protein>
    <submittedName>
        <fullName evidence="1">Uncharacterized protein</fullName>
    </submittedName>
</protein>
<sequence>MNLCFNTATGQNWNLTSWSIDYLPATGAFTMGWVPTPDSGHGGGLDFPLAAGIITIETGKELYYGSFLESDGENSTLGFFTTERTKYTYLGIWYTNDPQQRKVWVANTDTPLDNTAAALTIDNTTGILKITSGGNTVFNISNQLAANPTTKIKDTGEKLESHFLEQRLFAGNRLWELKPDSRIEEGANSNIFGPSGFCYGYKSGDGCVTSVLPQCRSSNDKFEEKRASFLPSIATSEYDENSSQTISDCMEMCWSDCMEMCWSDCNCVAFAINSNGTGCITWIGKREY</sequence>
<evidence type="ECO:0000313" key="2">
    <source>
        <dbReference type="Proteomes" id="UP000828048"/>
    </source>
</evidence>
<gene>
    <name evidence="1" type="ORF">Vadar_015897</name>
</gene>
<accession>A0ACB7ZCZ0</accession>
<keyword evidence="2" id="KW-1185">Reference proteome</keyword>
<name>A0ACB7ZCZ0_9ERIC</name>
<comment type="caution">
    <text evidence="1">The sequence shown here is derived from an EMBL/GenBank/DDBJ whole genome shotgun (WGS) entry which is preliminary data.</text>
</comment>